<feature type="domain" description="Ubiquitin-like" evidence="1">
    <location>
        <begin position="14"/>
        <end position="90"/>
    </location>
</feature>
<dbReference type="SMART" id="SM00213">
    <property type="entry name" value="UBQ"/>
    <property type="match status" value="1"/>
</dbReference>
<evidence type="ECO:0000313" key="3">
    <source>
        <dbReference type="Proteomes" id="UP000567570"/>
    </source>
</evidence>
<protein>
    <submittedName>
        <fullName evidence="2">UBIQP protein</fullName>
    </submittedName>
</protein>
<accession>A0A7L1SE03</accession>
<comment type="caution">
    <text evidence="2">The sequence shown here is derived from an EMBL/GenBank/DDBJ whole genome shotgun (WGS) entry which is preliminary data.</text>
</comment>
<dbReference type="EMBL" id="VXBL01000606">
    <property type="protein sequence ID" value="NXO47613.1"/>
    <property type="molecule type" value="Genomic_DNA"/>
</dbReference>
<gene>
    <name evidence="2" type="primary">Ubiqp_0</name>
    <name evidence="2" type="ORF">ARAGUA_R16006</name>
</gene>
<dbReference type="SUPFAM" id="SSF54236">
    <property type="entry name" value="Ubiquitin-like"/>
    <property type="match status" value="1"/>
</dbReference>
<dbReference type="Proteomes" id="UP000567570">
    <property type="component" value="Unassembled WGS sequence"/>
</dbReference>
<keyword evidence="3" id="KW-1185">Reference proteome</keyword>
<dbReference type="PROSITE" id="PS50053">
    <property type="entry name" value="UBIQUITIN_2"/>
    <property type="match status" value="1"/>
</dbReference>
<dbReference type="InterPro" id="IPR000626">
    <property type="entry name" value="Ubiquitin-like_dom"/>
</dbReference>
<dbReference type="AlphaFoldDB" id="A0A7L1SE03"/>
<sequence length="129" mass="14267">MAEQELAADNPGKFSIFVKTSCSKTLAVAVSLDDTVRELKAKLNAQDPSLIPDQGMLAYKGRLMEDDLTLRHYEITPNCFLYHRLILRGGGAAIRSALPGKVMSWSSLVQRGWWSCAVVSVGPQLTAWW</sequence>
<name>A0A7L1SE03_ARAGA</name>
<organism evidence="2 3">
    <name type="scientific">Aramus guarauna</name>
    <name type="common">Limpkin</name>
    <name type="synonym">Scolopax guarauna</name>
    <dbReference type="NCBI Taxonomy" id="54356"/>
    <lineage>
        <taxon>Eukaryota</taxon>
        <taxon>Metazoa</taxon>
        <taxon>Chordata</taxon>
        <taxon>Craniata</taxon>
        <taxon>Vertebrata</taxon>
        <taxon>Euteleostomi</taxon>
        <taxon>Archelosauria</taxon>
        <taxon>Archosauria</taxon>
        <taxon>Dinosauria</taxon>
        <taxon>Saurischia</taxon>
        <taxon>Theropoda</taxon>
        <taxon>Coelurosauria</taxon>
        <taxon>Aves</taxon>
        <taxon>Neognathae</taxon>
        <taxon>Neoaves</taxon>
        <taxon>Gruiformes</taxon>
        <taxon>Aramidae</taxon>
        <taxon>Aramus</taxon>
    </lineage>
</organism>
<evidence type="ECO:0000259" key="1">
    <source>
        <dbReference type="PROSITE" id="PS50053"/>
    </source>
</evidence>
<dbReference type="InterPro" id="IPR029071">
    <property type="entry name" value="Ubiquitin-like_domsf"/>
</dbReference>
<dbReference type="Pfam" id="PF00240">
    <property type="entry name" value="ubiquitin"/>
    <property type="match status" value="1"/>
</dbReference>
<feature type="non-terminal residue" evidence="2">
    <location>
        <position position="1"/>
    </location>
</feature>
<dbReference type="CDD" id="cd17039">
    <property type="entry name" value="Ubl_ubiquitin_like"/>
    <property type="match status" value="1"/>
</dbReference>
<evidence type="ECO:0000313" key="2">
    <source>
        <dbReference type="EMBL" id="NXO47613.1"/>
    </source>
</evidence>
<reference evidence="2 3" key="1">
    <citation type="submission" date="2019-09" db="EMBL/GenBank/DDBJ databases">
        <title>Bird 10,000 Genomes (B10K) Project - Family phase.</title>
        <authorList>
            <person name="Zhang G."/>
        </authorList>
    </citation>
    <scope>NUCLEOTIDE SEQUENCE [LARGE SCALE GENOMIC DNA]</scope>
    <source>
        <strain evidence="2">B10K-DU-002-11</strain>
        <tissue evidence="2">Muscle</tissue>
    </source>
</reference>
<proteinExistence type="predicted"/>
<dbReference type="Gene3D" id="3.10.20.90">
    <property type="entry name" value="Phosphatidylinositol 3-kinase Catalytic Subunit, Chain A, domain 1"/>
    <property type="match status" value="1"/>
</dbReference>
<feature type="non-terminal residue" evidence="2">
    <location>
        <position position="129"/>
    </location>
</feature>